<sequence length="297" mass="32991">MANRDKQILTGLVIGLAVIYASTYAHHHHFHSGLPIPPLPKFRFKWNAVFLPIFTLLGVAGLVAGYNEKTKTKSWLNVTLPLSAILVGFVQCVLNVVCCIEYPWKHKYGSFELLGKQSIPWLAIWFGAGLLLHINYTLLEKKAKMQHIWQFVVIVIVANIILQEIIIKLGIYSFYGSQPSVVFWKLPIWNPIVDTVGIYFSAALAYKFKNRLSSPLGSLFALLLTPMAIGATYGFVAIPAIIAINSDFPWFITETLGAVTIIASGFMFVGVNELLLDRDALDVDPNTVFGERAPLLG</sequence>
<feature type="transmembrane region" description="Helical" evidence="1">
    <location>
        <begin position="151"/>
        <end position="175"/>
    </location>
</feature>
<feature type="transmembrane region" description="Helical" evidence="1">
    <location>
        <begin position="46"/>
        <end position="66"/>
    </location>
</feature>
<proteinExistence type="predicted"/>
<evidence type="ECO:0000313" key="2">
    <source>
        <dbReference type="EMBL" id="ODV86114.1"/>
    </source>
</evidence>
<protein>
    <submittedName>
        <fullName evidence="2">Uncharacterized protein</fullName>
    </submittedName>
</protein>
<keyword evidence="1" id="KW-1133">Transmembrane helix</keyword>
<evidence type="ECO:0000313" key="3">
    <source>
        <dbReference type="Proteomes" id="UP000094801"/>
    </source>
</evidence>
<name>A0A1E4T2Z4_9ASCO</name>
<organism evidence="2 3">
    <name type="scientific">[Candida] arabinofermentans NRRL YB-2248</name>
    <dbReference type="NCBI Taxonomy" id="983967"/>
    <lineage>
        <taxon>Eukaryota</taxon>
        <taxon>Fungi</taxon>
        <taxon>Dikarya</taxon>
        <taxon>Ascomycota</taxon>
        <taxon>Saccharomycotina</taxon>
        <taxon>Pichiomycetes</taxon>
        <taxon>Pichiales</taxon>
        <taxon>Pichiaceae</taxon>
        <taxon>Ogataea</taxon>
        <taxon>Ogataea/Candida clade</taxon>
    </lineage>
</organism>
<keyword evidence="1" id="KW-0812">Transmembrane</keyword>
<reference evidence="3" key="1">
    <citation type="submission" date="2016-04" db="EMBL/GenBank/DDBJ databases">
        <title>Comparative genomics of biotechnologically important yeasts.</title>
        <authorList>
            <consortium name="DOE Joint Genome Institute"/>
            <person name="Riley R."/>
            <person name="Haridas S."/>
            <person name="Wolfe K.H."/>
            <person name="Lopes M.R."/>
            <person name="Hittinger C.T."/>
            <person name="Goker M."/>
            <person name="Salamov A."/>
            <person name="Wisecaver J."/>
            <person name="Long T.M."/>
            <person name="Aerts A.L."/>
            <person name="Barry K."/>
            <person name="Choi C."/>
            <person name="Clum A."/>
            <person name="Coughlan A.Y."/>
            <person name="Deshpande S."/>
            <person name="Douglass A.P."/>
            <person name="Hanson S.J."/>
            <person name="Klenk H.-P."/>
            <person name="Labutti K."/>
            <person name="Lapidus A."/>
            <person name="Lindquist E."/>
            <person name="Lipzen A."/>
            <person name="Meier-Kolthoff J.P."/>
            <person name="Ohm R.A."/>
            <person name="Otillar R.P."/>
            <person name="Pangilinan J."/>
            <person name="Peng Y."/>
            <person name="Rokas A."/>
            <person name="Rosa C.A."/>
            <person name="Scheuner C."/>
            <person name="Sibirny A.A."/>
            <person name="Slot J.C."/>
            <person name="Stielow J.B."/>
            <person name="Sun H."/>
            <person name="Kurtzman C.P."/>
            <person name="Blackwell M."/>
            <person name="Grigoriev I.V."/>
            <person name="Jeffries T.W."/>
        </authorList>
    </citation>
    <scope>NUCLEOTIDE SEQUENCE [LARGE SCALE GENOMIC DNA]</scope>
    <source>
        <strain evidence="3">NRRL YB-2248</strain>
    </source>
</reference>
<dbReference type="Proteomes" id="UP000094801">
    <property type="component" value="Unassembled WGS sequence"/>
</dbReference>
<feature type="transmembrane region" description="Helical" evidence="1">
    <location>
        <begin position="119"/>
        <end position="139"/>
    </location>
</feature>
<gene>
    <name evidence="2" type="ORF">CANARDRAFT_6611</name>
</gene>
<feature type="transmembrane region" description="Helical" evidence="1">
    <location>
        <begin position="187"/>
        <end position="206"/>
    </location>
</feature>
<feature type="transmembrane region" description="Helical" evidence="1">
    <location>
        <begin position="218"/>
        <end position="244"/>
    </location>
</feature>
<feature type="transmembrane region" description="Helical" evidence="1">
    <location>
        <begin position="7"/>
        <end position="26"/>
    </location>
</feature>
<keyword evidence="3" id="KW-1185">Reference proteome</keyword>
<keyword evidence="1" id="KW-0472">Membrane</keyword>
<feature type="transmembrane region" description="Helical" evidence="1">
    <location>
        <begin position="250"/>
        <end position="271"/>
    </location>
</feature>
<dbReference type="OrthoDB" id="4727520at2759"/>
<feature type="transmembrane region" description="Helical" evidence="1">
    <location>
        <begin position="78"/>
        <end position="104"/>
    </location>
</feature>
<dbReference type="AlphaFoldDB" id="A0A1E4T2Z4"/>
<accession>A0A1E4T2Z4</accession>
<dbReference type="EMBL" id="KV453850">
    <property type="protein sequence ID" value="ODV86114.1"/>
    <property type="molecule type" value="Genomic_DNA"/>
</dbReference>
<evidence type="ECO:0000256" key="1">
    <source>
        <dbReference type="SAM" id="Phobius"/>
    </source>
</evidence>